<proteinExistence type="predicted"/>
<organism evidence="2 3">
    <name type="scientific">Pleurodeles waltl</name>
    <name type="common">Iberian ribbed newt</name>
    <dbReference type="NCBI Taxonomy" id="8319"/>
    <lineage>
        <taxon>Eukaryota</taxon>
        <taxon>Metazoa</taxon>
        <taxon>Chordata</taxon>
        <taxon>Craniata</taxon>
        <taxon>Vertebrata</taxon>
        <taxon>Euteleostomi</taxon>
        <taxon>Amphibia</taxon>
        <taxon>Batrachia</taxon>
        <taxon>Caudata</taxon>
        <taxon>Salamandroidea</taxon>
        <taxon>Salamandridae</taxon>
        <taxon>Pleurodelinae</taxon>
        <taxon>Pleurodeles</taxon>
    </lineage>
</organism>
<feature type="region of interest" description="Disordered" evidence="1">
    <location>
        <begin position="1"/>
        <end position="93"/>
    </location>
</feature>
<protein>
    <submittedName>
        <fullName evidence="2">Uncharacterized protein</fullName>
    </submittedName>
</protein>
<comment type="caution">
    <text evidence="2">The sequence shown here is derived from an EMBL/GenBank/DDBJ whole genome shotgun (WGS) entry which is preliminary data.</text>
</comment>
<dbReference type="AlphaFoldDB" id="A0AAV7QMT2"/>
<accession>A0AAV7QMT2</accession>
<evidence type="ECO:0000256" key="1">
    <source>
        <dbReference type="SAM" id="MobiDB-lite"/>
    </source>
</evidence>
<name>A0AAV7QMT2_PLEWA</name>
<evidence type="ECO:0000313" key="3">
    <source>
        <dbReference type="Proteomes" id="UP001066276"/>
    </source>
</evidence>
<sequence>MKEPEDAEKTPKEPEDVEKTPKEPEYAEKMLKEPEEAEKRLEEPEHLEGAGDASHREREADQRNNEPEQRDDKKIEGEQSTDKIDKTPFWNNAAHHVPGETWLTQVCTCIRELVTTLFGNKESNHNRRGFVLKEKRNKWGVNSVF</sequence>
<dbReference type="Proteomes" id="UP001066276">
    <property type="component" value="Chromosome 6"/>
</dbReference>
<dbReference type="EMBL" id="JANPWB010000010">
    <property type="protein sequence ID" value="KAJ1140440.1"/>
    <property type="molecule type" value="Genomic_DNA"/>
</dbReference>
<reference evidence="2" key="1">
    <citation type="journal article" date="2022" name="bioRxiv">
        <title>Sequencing and chromosome-scale assembly of the giantPleurodeles waltlgenome.</title>
        <authorList>
            <person name="Brown T."/>
            <person name="Elewa A."/>
            <person name="Iarovenko S."/>
            <person name="Subramanian E."/>
            <person name="Araus A.J."/>
            <person name="Petzold A."/>
            <person name="Susuki M."/>
            <person name="Suzuki K.-i.T."/>
            <person name="Hayashi T."/>
            <person name="Toyoda A."/>
            <person name="Oliveira C."/>
            <person name="Osipova E."/>
            <person name="Leigh N.D."/>
            <person name="Simon A."/>
            <person name="Yun M.H."/>
        </authorList>
    </citation>
    <scope>NUCLEOTIDE SEQUENCE</scope>
    <source>
        <strain evidence="2">20211129_DDA</strain>
        <tissue evidence="2">Liver</tissue>
    </source>
</reference>
<keyword evidence="3" id="KW-1185">Reference proteome</keyword>
<feature type="compositionally biased region" description="Basic and acidic residues" evidence="1">
    <location>
        <begin position="1"/>
        <end position="86"/>
    </location>
</feature>
<evidence type="ECO:0000313" key="2">
    <source>
        <dbReference type="EMBL" id="KAJ1140440.1"/>
    </source>
</evidence>
<gene>
    <name evidence="2" type="ORF">NDU88_006792</name>
</gene>